<gene>
    <name evidence="1" type="ORF">DI632_07220</name>
</gene>
<dbReference type="AlphaFoldDB" id="A0A2W5B4Q3"/>
<proteinExistence type="predicted"/>
<sequence>MRALEELPNTTKDRLLPIVHLRPWVGSHRLENATGRIAEAYGDRRVVIAMGEREQPNERPVHAELATLRQPAHGFREWCSFFEQNDNYIPAMQFSPEVPEEEAQIARLFGLERGLVVIIERPAFGFMGVIARRVGERTGGGQGVCFVIDFGIASRDHLQVAAVATGYINTIREHAPAAYVALSASSFPDSFVGVSDQPIYERRLFDTMANTDRLIYSDRGSARVERQTGGGGQPAPRIDYPLFDLWDFYRSDDLVGFPGYQQQAINVMAGGNWNPALRVWGTQMIERTAAGDMSAIGSPQKATAARINLHLQLQTFYGAPGDAEDTDEDWSG</sequence>
<comment type="caution">
    <text evidence="1">The sequence shown here is derived from an EMBL/GenBank/DDBJ whole genome shotgun (WGS) entry which is preliminary data.</text>
</comment>
<name>A0A2W5B4Q3_9SPHN</name>
<evidence type="ECO:0000313" key="2">
    <source>
        <dbReference type="Proteomes" id="UP000248614"/>
    </source>
</evidence>
<evidence type="ECO:0000313" key="1">
    <source>
        <dbReference type="EMBL" id="PZO78255.1"/>
    </source>
</evidence>
<evidence type="ECO:0008006" key="3">
    <source>
        <dbReference type="Google" id="ProtNLM"/>
    </source>
</evidence>
<dbReference type="Pfam" id="PF14350">
    <property type="entry name" value="Beta_protein"/>
    <property type="match status" value="1"/>
</dbReference>
<dbReference type="EMBL" id="QFNF01000013">
    <property type="protein sequence ID" value="PZO78255.1"/>
    <property type="molecule type" value="Genomic_DNA"/>
</dbReference>
<dbReference type="InterPro" id="IPR025683">
    <property type="entry name" value="Protein_beta"/>
</dbReference>
<organism evidence="1 2">
    <name type="scientific">Sphingomonas hengshuiensis</name>
    <dbReference type="NCBI Taxonomy" id="1609977"/>
    <lineage>
        <taxon>Bacteria</taxon>
        <taxon>Pseudomonadati</taxon>
        <taxon>Pseudomonadota</taxon>
        <taxon>Alphaproteobacteria</taxon>
        <taxon>Sphingomonadales</taxon>
        <taxon>Sphingomonadaceae</taxon>
        <taxon>Sphingomonas</taxon>
    </lineage>
</organism>
<accession>A0A2W5B4Q3</accession>
<reference evidence="1 2" key="1">
    <citation type="submission" date="2017-08" db="EMBL/GenBank/DDBJ databases">
        <title>Infants hospitalized years apart are colonized by the same room-sourced microbial strains.</title>
        <authorList>
            <person name="Brooks B."/>
            <person name="Olm M.R."/>
            <person name="Firek B.A."/>
            <person name="Baker R."/>
            <person name="Thomas B.C."/>
            <person name="Morowitz M.J."/>
            <person name="Banfield J.F."/>
        </authorList>
    </citation>
    <scope>NUCLEOTIDE SEQUENCE [LARGE SCALE GENOMIC DNA]</scope>
    <source>
        <strain evidence="1">S2_018_000_R3_110</strain>
    </source>
</reference>
<protein>
    <recommendedName>
        <fullName evidence="3">T4 beta protein</fullName>
    </recommendedName>
</protein>
<dbReference type="Proteomes" id="UP000248614">
    <property type="component" value="Unassembled WGS sequence"/>
</dbReference>